<dbReference type="SMART" id="SM01000">
    <property type="entry name" value="Aha1_N"/>
    <property type="match status" value="1"/>
</dbReference>
<dbReference type="VEuPathDB" id="TriTrypDB:TM35_000033610"/>
<accession>A0A1X0P6W4</accession>
<protein>
    <recommendedName>
        <fullName evidence="3">Activator of Hsp90 ATPase AHSA1-like N-terminal domain-containing protein</fullName>
    </recommendedName>
</protein>
<name>A0A1X0P6W4_9TRYP</name>
<reference evidence="4 5" key="1">
    <citation type="submission" date="2017-03" db="EMBL/GenBank/DDBJ databases">
        <title>An alternative strategy for trypanosome survival in the mammalian bloodstream revealed through genome and transcriptome analysis of the ubiquitous bovine parasite Trypanosoma (Megatrypanum) theileri.</title>
        <authorList>
            <person name="Kelly S."/>
            <person name="Ivens A."/>
            <person name="Mott A."/>
            <person name="O'Neill E."/>
            <person name="Emms D."/>
            <person name="Macleod O."/>
            <person name="Voorheis P."/>
            <person name="Matthews J."/>
            <person name="Matthews K."/>
            <person name="Carrington M."/>
        </authorList>
    </citation>
    <scope>NUCLEOTIDE SEQUENCE [LARGE SCALE GENOMIC DNA]</scope>
    <source>
        <strain evidence="4">Edinburgh</strain>
    </source>
</reference>
<dbReference type="Proteomes" id="UP000192257">
    <property type="component" value="Unassembled WGS sequence"/>
</dbReference>
<comment type="similarity">
    <text evidence="1">Belongs to the AHA1 family.</text>
</comment>
<feature type="domain" description="Activator of Hsp90 ATPase AHSA1-like N-terminal" evidence="3">
    <location>
        <begin position="29"/>
        <end position="161"/>
    </location>
</feature>
<dbReference type="InterPro" id="IPR015310">
    <property type="entry name" value="AHSA1-like_N"/>
</dbReference>
<dbReference type="Pfam" id="PF08327">
    <property type="entry name" value="AHSA1"/>
    <property type="match status" value="1"/>
</dbReference>
<sequence length="334" mass="37502">MARVGEGDPRWIVNERKDGQNVNAWHWEERDLSNECHGELKRRFANLELCTEGDINLRIKEVSEISGDVTVAQRKGKMMCYFELKLTLKWTGGDNVSGTLTVPEVDHDNFREEYDVTVSVTDNDAASQKADDLVRSKGRAVVRGVISGYFNELFETYHIGKNVKNASVLPPPPTTTSKDKDAAQGNAKSGAAGKQSLDASATNFSWNMRWRIPVDELFLALMNEQRASVYTRSPAKIDPRSGGTFEFLGGVITGYFVEVVPNEKIKMQWRLRSWPSGIHSSVVMSFKKEEPGVTLLEFAQVGIPEGELQSVQEGWRANFFDAIKMVFGYSMEYI</sequence>
<dbReference type="SUPFAM" id="SSF103111">
    <property type="entry name" value="Activator of Hsp90 ATPase, Aha1"/>
    <property type="match status" value="1"/>
</dbReference>
<comment type="caution">
    <text evidence="4">The sequence shown here is derived from an EMBL/GenBank/DDBJ whole genome shotgun (WGS) entry which is preliminary data.</text>
</comment>
<evidence type="ECO:0000313" key="5">
    <source>
        <dbReference type="Proteomes" id="UP000192257"/>
    </source>
</evidence>
<dbReference type="PANTHER" id="PTHR13009:SF22">
    <property type="entry name" value="LD43819P"/>
    <property type="match status" value="1"/>
</dbReference>
<dbReference type="Gene3D" id="3.30.530.20">
    <property type="match status" value="1"/>
</dbReference>
<dbReference type="CDD" id="cd08892">
    <property type="entry name" value="SRPBCC_Aha1"/>
    <property type="match status" value="1"/>
</dbReference>
<dbReference type="InterPro" id="IPR013538">
    <property type="entry name" value="ASHA1/2-like_C"/>
</dbReference>
<evidence type="ECO:0000259" key="3">
    <source>
        <dbReference type="SMART" id="SM01000"/>
    </source>
</evidence>
<dbReference type="GO" id="GO:0001671">
    <property type="term" value="F:ATPase activator activity"/>
    <property type="evidence" value="ECO:0007669"/>
    <property type="project" value="InterPro"/>
</dbReference>
<dbReference type="Pfam" id="PF09229">
    <property type="entry name" value="Aha1_N"/>
    <property type="match status" value="1"/>
</dbReference>
<dbReference type="PANTHER" id="PTHR13009">
    <property type="entry name" value="HEAT SHOCK PROTEIN 90 HSP90 CO-CHAPERONE AHA-1"/>
    <property type="match status" value="1"/>
</dbReference>
<proteinExistence type="inferred from homology"/>
<gene>
    <name evidence="4" type="ORF">TM35_000033610</name>
</gene>
<evidence type="ECO:0000313" key="4">
    <source>
        <dbReference type="EMBL" id="ORC92608.1"/>
    </source>
</evidence>
<dbReference type="EMBL" id="NBCO01000003">
    <property type="protein sequence ID" value="ORC92608.1"/>
    <property type="molecule type" value="Genomic_DNA"/>
</dbReference>
<dbReference type="InterPro" id="IPR036338">
    <property type="entry name" value="Aha1"/>
</dbReference>
<organism evidence="4 5">
    <name type="scientific">Trypanosoma theileri</name>
    <dbReference type="NCBI Taxonomy" id="67003"/>
    <lineage>
        <taxon>Eukaryota</taxon>
        <taxon>Discoba</taxon>
        <taxon>Euglenozoa</taxon>
        <taxon>Kinetoplastea</taxon>
        <taxon>Metakinetoplastina</taxon>
        <taxon>Trypanosomatida</taxon>
        <taxon>Trypanosomatidae</taxon>
        <taxon>Trypanosoma</taxon>
    </lineage>
</organism>
<dbReference type="AlphaFoldDB" id="A0A1X0P6W4"/>
<evidence type="ECO:0000256" key="2">
    <source>
        <dbReference type="SAM" id="MobiDB-lite"/>
    </source>
</evidence>
<evidence type="ECO:0000256" key="1">
    <source>
        <dbReference type="ARBA" id="ARBA00006817"/>
    </source>
</evidence>
<dbReference type="GeneID" id="39981908"/>
<dbReference type="SUPFAM" id="SSF55961">
    <property type="entry name" value="Bet v1-like"/>
    <property type="match status" value="1"/>
</dbReference>
<dbReference type="Gene3D" id="3.15.10.20">
    <property type="entry name" value="Activator of Hsp90 ATPase Aha1, N-terminal domain"/>
    <property type="match status" value="1"/>
</dbReference>
<dbReference type="GO" id="GO:0005829">
    <property type="term" value="C:cytosol"/>
    <property type="evidence" value="ECO:0007669"/>
    <property type="project" value="TreeGrafter"/>
</dbReference>
<dbReference type="GO" id="GO:0006457">
    <property type="term" value="P:protein folding"/>
    <property type="evidence" value="ECO:0007669"/>
    <property type="project" value="TreeGrafter"/>
</dbReference>
<dbReference type="InterPro" id="IPR023393">
    <property type="entry name" value="START-like_dom_sf"/>
</dbReference>
<keyword evidence="5" id="KW-1185">Reference proteome</keyword>
<dbReference type="OrthoDB" id="567237at2759"/>
<dbReference type="GO" id="GO:0051087">
    <property type="term" value="F:protein-folding chaperone binding"/>
    <property type="evidence" value="ECO:0007669"/>
    <property type="project" value="InterPro"/>
</dbReference>
<dbReference type="RefSeq" id="XP_028886674.1">
    <property type="nucleotide sequence ID" value="XM_029022128.1"/>
</dbReference>
<feature type="region of interest" description="Disordered" evidence="2">
    <location>
        <begin position="165"/>
        <end position="194"/>
    </location>
</feature>
<dbReference type="STRING" id="67003.A0A1X0P6W4"/>